<dbReference type="InterPro" id="IPR036909">
    <property type="entry name" value="Cyt_c-like_dom_sf"/>
</dbReference>
<evidence type="ECO:0000256" key="6">
    <source>
        <dbReference type="PROSITE-ProRule" id="PRU00433"/>
    </source>
</evidence>
<evidence type="ECO:0000313" key="9">
    <source>
        <dbReference type="EMBL" id="GEM49674.1"/>
    </source>
</evidence>
<protein>
    <recommendedName>
        <fullName evidence="8">Cytochrome c domain-containing protein</fullName>
    </recommendedName>
</protein>
<proteinExistence type="predicted"/>
<reference evidence="9 10" key="1">
    <citation type="submission" date="2019-07" db="EMBL/GenBank/DDBJ databases">
        <title>Whole genome shotgun sequence of Deinococcus cellulosilyticus NBRC 106333.</title>
        <authorList>
            <person name="Hosoyama A."/>
            <person name="Uohara A."/>
            <person name="Ohji S."/>
            <person name="Ichikawa N."/>
        </authorList>
    </citation>
    <scope>NUCLEOTIDE SEQUENCE [LARGE SCALE GENOMIC DNA]</scope>
    <source>
        <strain evidence="9 10">NBRC 106333</strain>
    </source>
</reference>
<dbReference type="PANTHER" id="PTHR37823:SF1">
    <property type="entry name" value="CYTOCHROME C-553-LIKE"/>
    <property type="match status" value="1"/>
</dbReference>
<comment type="caution">
    <text evidence="9">The sequence shown here is derived from an EMBL/GenBank/DDBJ whole genome shotgun (WGS) entry which is preliminary data.</text>
</comment>
<feature type="domain" description="Cytochrome c" evidence="8">
    <location>
        <begin position="23"/>
        <end position="104"/>
    </location>
</feature>
<evidence type="ECO:0000313" key="10">
    <source>
        <dbReference type="Proteomes" id="UP000321306"/>
    </source>
</evidence>
<dbReference type="SUPFAM" id="SSF46626">
    <property type="entry name" value="Cytochrome c"/>
    <property type="match status" value="1"/>
</dbReference>
<dbReference type="RefSeq" id="WP_186816275.1">
    <property type="nucleotide sequence ID" value="NZ_BJXB01000040.1"/>
</dbReference>
<evidence type="ECO:0000256" key="7">
    <source>
        <dbReference type="SAM" id="SignalP"/>
    </source>
</evidence>
<organism evidence="9 10">
    <name type="scientific">Deinococcus cellulosilyticus (strain DSM 18568 / NBRC 106333 / KACC 11606 / 5516J-15)</name>
    <dbReference type="NCBI Taxonomy" id="1223518"/>
    <lineage>
        <taxon>Bacteria</taxon>
        <taxon>Thermotogati</taxon>
        <taxon>Deinococcota</taxon>
        <taxon>Deinococci</taxon>
        <taxon>Deinococcales</taxon>
        <taxon>Deinococcaceae</taxon>
        <taxon>Deinococcus</taxon>
    </lineage>
</organism>
<feature type="signal peptide" evidence="7">
    <location>
        <begin position="1"/>
        <end position="18"/>
    </location>
</feature>
<keyword evidence="1" id="KW-0813">Transport</keyword>
<dbReference type="InterPro" id="IPR009056">
    <property type="entry name" value="Cyt_c-like_dom"/>
</dbReference>
<keyword evidence="10" id="KW-1185">Reference proteome</keyword>
<sequence>MKHLLIVGCALLSSLALAAPPKGDAKAGKTLFQTNCSGCHGSKAEGAFGPKLAGDASKWKFELFKRALTKGLDDKGKKLQPSMPHFKFTDKQIANIQAYLKTLK</sequence>
<evidence type="ECO:0000256" key="1">
    <source>
        <dbReference type="ARBA" id="ARBA00022448"/>
    </source>
</evidence>
<keyword evidence="7" id="KW-0732">Signal</keyword>
<dbReference type="EMBL" id="BJXB01000040">
    <property type="protein sequence ID" value="GEM49674.1"/>
    <property type="molecule type" value="Genomic_DNA"/>
</dbReference>
<dbReference type="Gene3D" id="1.10.760.10">
    <property type="entry name" value="Cytochrome c-like domain"/>
    <property type="match status" value="1"/>
</dbReference>
<evidence type="ECO:0000256" key="3">
    <source>
        <dbReference type="ARBA" id="ARBA00022723"/>
    </source>
</evidence>
<keyword evidence="2 6" id="KW-0349">Heme</keyword>
<dbReference type="GO" id="GO:0020037">
    <property type="term" value="F:heme binding"/>
    <property type="evidence" value="ECO:0007669"/>
    <property type="project" value="InterPro"/>
</dbReference>
<dbReference type="AlphaFoldDB" id="A0A511NA24"/>
<dbReference type="Proteomes" id="UP000321306">
    <property type="component" value="Unassembled WGS sequence"/>
</dbReference>
<gene>
    <name evidence="9" type="ORF">DC3_53090</name>
</gene>
<dbReference type="InterPro" id="IPR051811">
    <property type="entry name" value="Cytochrome_c550/c551-like"/>
</dbReference>
<evidence type="ECO:0000256" key="4">
    <source>
        <dbReference type="ARBA" id="ARBA00022982"/>
    </source>
</evidence>
<accession>A0A511NA24</accession>
<keyword evidence="3 6" id="KW-0479">Metal-binding</keyword>
<evidence type="ECO:0000256" key="5">
    <source>
        <dbReference type="ARBA" id="ARBA00023004"/>
    </source>
</evidence>
<dbReference type="GO" id="GO:0046872">
    <property type="term" value="F:metal ion binding"/>
    <property type="evidence" value="ECO:0007669"/>
    <property type="project" value="UniProtKB-KW"/>
</dbReference>
<feature type="chain" id="PRO_5022245192" description="Cytochrome c domain-containing protein" evidence="7">
    <location>
        <begin position="19"/>
        <end position="104"/>
    </location>
</feature>
<dbReference type="PROSITE" id="PS51007">
    <property type="entry name" value="CYTC"/>
    <property type="match status" value="1"/>
</dbReference>
<evidence type="ECO:0000256" key="2">
    <source>
        <dbReference type="ARBA" id="ARBA00022617"/>
    </source>
</evidence>
<dbReference type="GO" id="GO:0009055">
    <property type="term" value="F:electron transfer activity"/>
    <property type="evidence" value="ECO:0007669"/>
    <property type="project" value="InterPro"/>
</dbReference>
<evidence type="ECO:0000259" key="8">
    <source>
        <dbReference type="PROSITE" id="PS51007"/>
    </source>
</evidence>
<keyword evidence="4" id="KW-0249">Electron transport</keyword>
<name>A0A511NA24_DEIC1</name>
<keyword evidence="5 6" id="KW-0408">Iron</keyword>
<dbReference type="PANTHER" id="PTHR37823">
    <property type="entry name" value="CYTOCHROME C-553-LIKE"/>
    <property type="match status" value="1"/>
</dbReference>
<dbReference type="Pfam" id="PF00034">
    <property type="entry name" value="Cytochrom_C"/>
    <property type="match status" value="1"/>
</dbReference>